<evidence type="ECO:0000256" key="6">
    <source>
        <dbReference type="ARBA" id="ARBA00022729"/>
    </source>
</evidence>
<sequence length="479" mass="55040">MTKNIIINLLFLVSFIIAAPVSQNINVPEDDKNNFEITKLAMKFVEEVEEKIEEKNGTYSVEDQTRRKLEHMNNSYNENLFVKPMENPYLFQGDEVLTEEQAENIVKEAAEEARNYEVDLSNLFSDSEIIRKKRKIEKKENAKWEFPIKYYVQGVNETLVDKSLKLIENETCIRFMKVYGPTYKQPGLKYFSGNGCWSFVGRKSPDQFQDISIGNGCTSVGTVQHETMHALGSTHEQCRADRDEFLTIYKDNFRYGTDKNFVKLDISNAITYNIKYDYGSDMHYALDSFTKNGRPTMLPNNRLFVKTIGTNSGLSFLDVKLLNLYYCSQNFTKIRCYNGGYPDPNNKTKCKCVEGYAGDNCIQLPKPNDGCNTTFYHATKDAKNITLNGEKDCLYHLKAPHGMKINITIVHSMFDYSSEYTCMKGNSLEIKFISDKTPTGALFCSENRNVSIISEKDHAIVHYRTPFWSSKMNVIFHAI</sequence>
<feature type="signal peptide" evidence="12 15">
    <location>
        <begin position="1"/>
        <end position="18"/>
    </location>
</feature>
<evidence type="ECO:0000256" key="1">
    <source>
        <dbReference type="ARBA" id="ARBA00004613"/>
    </source>
</evidence>
<keyword evidence="7 14" id="KW-0378">Hydrolase</keyword>
<evidence type="ECO:0000256" key="10">
    <source>
        <dbReference type="ARBA" id="ARBA00023157"/>
    </source>
</evidence>
<feature type="disulfide bond" evidence="14">
    <location>
        <begin position="172"/>
        <end position="327"/>
    </location>
</feature>
<dbReference type="SMART" id="SM00235">
    <property type="entry name" value="ZnMc"/>
    <property type="match status" value="1"/>
</dbReference>
<dbReference type="GO" id="GO:0006508">
    <property type="term" value="P:proteolysis"/>
    <property type="evidence" value="ECO:0007669"/>
    <property type="project" value="UniProtKB-KW"/>
</dbReference>
<evidence type="ECO:0000256" key="3">
    <source>
        <dbReference type="ARBA" id="ARBA00022536"/>
    </source>
</evidence>
<dbReference type="InterPro" id="IPR006026">
    <property type="entry name" value="Peptidase_Metallo"/>
</dbReference>
<dbReference type="PROSITE" id="PS50026">
    <property type="entry name" value="EGF_3"/>
    <property type="match status" value="1"/>
</dbReference>
<evidence type="ECO:0000259" key="17">
    <source>
        <dbReference type="PROSITE" id="PS50026"/>
    </source>
</evidence>
<dbReference type="PANTHER" id="PTHR10127">
    <property type="entry name" value="DISCOIDIN, CUB, EGF, LAMININ , AND ZINC METALLOPROTEASE DOMAIN CONTAINING"/>
    <property type="match status" value="1"/>
</dbReference>
<keyword evidence="10 13" id="KW-1015">Disulfide bond</keyword>
<evidence type="ECO:0000256" key="2">
    <source>
        <dbReference type="ARBA" id="ARBA00022525"/>
    </source>
</evidence>
<dbReference type="Pfam" id="PF01400">
    <property type="entry name" value="Astacin"/>
    <property type="match status" value="1"/>
</dbReference>
<keyword evidence="16" id="KW-0175">Coiled coil</keyword>
<feature type="coiled-coil region" evidence="16">
    <location>
        <begin position="99"/>
        <end position="126"/>
    </location>
</feature>
<feature type="domain" description="Peptidase M12A" evidence="18">
    <location>
        <begin position="134"/>
        <end position="328"/>
    </location>
</feature>
<evidence type="ECO:0000256" key="4">
    <source>
        <dbReference type="ARBA" id="ARBA00022670"/>
    </source>
</evidence>
<evidence type="ECO:0000256" key="14">
    <source>
        <dbReference type="PROSITE-ProRule" id="PRU01211"/>
    </source>
</evidence>
<dbReference type="PRINTS" id="PR00480">
    <property type="entry name" value="ASTACIN"/>
</dbReference>
<dbReference type="CDD" id="cd04280">
    <property type="entry name" value="ZnMc_astacin_like"/>
    <property type="match status" value="1"/>
</dbReference>
<dbReference type="PROSITE" id="PS00022">
    <property type="entry name" value="EGF_1"/>
    <property type="match status" value="1"/>
</dbReference>
<dbReference type="Gene3D" id="3.40.390.10">
    <property type="entry name" value="Collagenase (Catalytic Domain)"/>
    <property type="match status" value="1"/>
</dbReference>
<name>A0A0N5BLX2_STREA</name>
<evidence type="ECO:0000259" key="18">
    <source>
        <dbReference type="PROSITE" id="PS51864"/>
    </source>
</evidence>
<feature type="active site" evidence="14">
    <location>
        <position position="226"/>
    </location>
</feature>
<feature type="chain" id="PRO_5013850611" description="Zinc metalloproteinase" evidence="12 15">
    <location>
        <begin position="19"/>
        <end position="479"/>
    </location>
</feature>
<evidence type="ECO:0000256" key="8">
    <source>
        <dbReference type="ARBA" id="ARBA00022833"/>
    </source>
</evidence>
<dbReference type="GO" id="GO:0008270">
    <property type="term" value="F:zinc ion binding"/>
    <property type="evidence" value="ECO:0007669"/>
    <property type="project" value="UniProtKB-UniRule"/>
</dbReference>
<feature type="binding site" evidence="14">
    <location>
        <position position="229"/>
    </location>
    <ligand>
        <name>Zn(2+)</name>
        <dbReference type="ChEBI" id="CHEBI:29105"/>
        <note>catalytic</note>
    </ligand>
</feature>
<comment type="cofactor">
    <cofactor evidence="14 15">
        <name>Zn(2+)</name>
        <dbReference type="ChEBI" id="CHEBI:29105"/>
    </cofactor>
    <text evidence="14 15">Binds 1 zinc ion per subunit.</text>
</comment>
<feature type="binding site" evidence="14">
    <location>
        <position position="235"/>
    </location>
    <ligand>
        <name>Zn(2+)</name>
        <dbReference type="ChEBI" id="CHEBI:29105"/>
        <note>catalytic</note>
    </ligand>
</feature>
<organism evidence="19 20">
    <name type="scientific">Strongyloides papillosus</name>
    <name type="common">Intestinal threadworm</name>
    <dbReference type="NCBI Taxonomy" id="174720"/>
    <lineage>
        <taxon>Eukaryota</taxon>
        <taxon>Metazoa</taxon>
        <taxon>Ecdysozoa</taxon>
        <taxon>Nematoda</taxon>
        <taxon>Chromadorea</taxon>
        <taxon>Rhabditida</taxon>
        <taxon>Tylenchina</taxon>
        <taxon>Panagrolaimomorpha</taxon>
        <taxon>Strongyloidoidea</taxon>
        <taxon>Strongyloididae</taxon>
        <taxon>Strongyloides</taxon>
    </lineage>
</organism>
<evidence type="ECO:0000256" key="15">
    <source>
        <dbReference type="RuleBase" id="RU361183"/>
    </source>
</evidence>
<evidence type="ECO:0000256" key="9">
    <source>
        <dbReference type="ARBA" id="ARBA00023049"/>
    </source>
</evidence>
<evidence type="ECO:0000256" key="16">
    <source>
        <dbReference type="SAM" id="Coils"/>
    </source>
</evidence>
<reference evidence="20" key="1">
    <citation type="submission" date="2017-02" db="UniProtKB">
        <authorList>
            <consortium name="WormBaseParasite"/>
        </authorList>
    </citation>
    <scope>IDENTIFICATION</scope>
</reference>
<keyword evidence="11" id="KW-0325">Glycoprotein</keyword>
<keyword evidence="4 14" id="KW-0645">Protease</keyword>
<feature type="disulfide bond" evidence="13">
    <location>
        <begin position="352"/>
        <end position="361"/>
    </location>
</feature>
<dbReference type="AlphaFoldDB" id="A0A0N5BLX2"/>
<keyword evidence="3 13" id="KW-0245">EGF-like domain</keyword>
<dbReference type="PIRSF" id="PIRSF036365">
    <property type="entry name" value="Astacin_nematoda"/>
    <property type="match status" value="1"/>
</dbReference>
<keyword evidence="5 14" id="KW-0479">Metal-binding</keyword>
<dbReference type="PROSITE" id="PS01186">
    <property type="entry name" value="EGF_2"/>
    <property type="match status" value="1"/>
</dbReference>
<dbReference type="SUPFAM" id="SSF55486">
    <property type="entry name" value="Metalloproteases ('zincins'), catalytic domain"/>
    <property type="match status" value="1"/>
</dbReference>
<evidence type="ECO:0000256" key="13">
    <source>
        <dbReference type="PROSITE-ProRule" id="PRU00076"/>
    </source>
</evidence>
<dbReference type="Gene3D" id="2.60.120.290">
    <property type="entry name" value="Spermadhesin, CUB domain"/>
    <property type="match status" value="1"/>
</dbReference>
<protein>
    <recommendedName>
        <fullName evidence="12">Zinc metalloproteinase</fullName>
    </recommendedName>
</protein>
<dbReference type="GO" id="GO:0005576">
    <property type="term" value="C:extracellular region"/>
    <property type="evidence" value="ECO:0007669"/>
    <property type="project" value="UniProtKB-SubCell"/>
</dbReference>
<comment type="subcellular location">
    <subcellularLocation>
        <location evidence="1 12">Secreted</location>
    </subcellularLocation>
</comment>
<evidence type="ECO:0000256" key="12">
    <source>
        <dbReference type="PIRNR" id="PIRNR036365"/>
    </source>
</evidence>
<dbReference type="Proteomes" id="UP000046392">
    <property type="component" value="Unplaced"/>
</dbReference>
<feature type="domain" description="EGF-like" evidence="17">
    <location>
        <begin position="323"/>
        <end position="362"/>
    </location>
</feature>
<dbReference type="InterPro" id="IPR034035">
    <property type="entry name" value="Astacin-like_dom"/>
</dbReference>
<dbReference type="PROSITE" id="PS51864">
    <property type="entry name" value="ASTACIN"/>
    <property type="match status" value="1"/>
</dbReference>
<dbReference type="InterPro" id="IPR024079">
    <property type="entry name" value="MetalloPept_cat_dom_sf"/>
</dbReference>
<dbReference type="GO" id="GO:0004222">
    <property type="term" value="F:metalloendopeptidase activity"/>
    <property type="evidence" value="ECO:0007669"/>
    <property type="project" value="UniProtKB-UniRule"/>
</dbReference>
<keyword evidence="9 14" id="KW-0482">Metalloprotease</keyword>
<dbReference type="InterPro" id="IPR035914">
    <property type="entry name" value="Sperma_CUB_dom_sf"/>
</dbReference>
<evidence type="ECO:0000313" key="20">
    <source>
        <dbReference type="WBParaSite" id="SPAL_0000691800.1"/>
    </source>
</evidence>
<dbReference type="PANTHER" id="PTHR10127:SF780">
    <property type="entry name" value="METALLOENDOPEPTIDASE"/>
    <property type="match status" value="1"/>
</dbReference>
<keyword evidence="19" id="KW-1185">Reference proteome</keyword>
<comment type="caution">
    <text evidence="13">Lacks conserved residue(s) required for the propagation of feature annotation.</text>
</comment>
<accession>A0A0N5BLX2</accession>
<dbReference type="InterPro" id="IPR017050">
    <property type="entry name" value="Metallopeptidase_nem"/>
</dbReference>
<evidence type="ECO:0000256" key="11">
    <source>
        <dbReference type="ARBA" id="ARBA00023180"/>
    </source>
</evidence>
<dbReference type="InterPro" id="IPR001506">
    <property type="entry name" value="Peptidase_M12A"/>
</dbReference>
<dbReference type="WBParaSite" id="SPAL_0000691800.1">
    <property type="protein sequence ID" value="SPAL_0000691800.1"/>
    <property type="gene ID" value="SPAL_0000691800"/>
</dbReference>
<dbReference type="SUPFAM" id="SSF49854">
    <property type="entry name" value="Spermadhesin, CUB domain"/>
    <property type="match status" value="1"/>
</dbReference>
<evidence type="ECO:0000313" key="19">
    <source>
        <dbReference type="Proteomes" id="UP000046392"/>
    </source>
</evidence>
<keyword evidence="2 12" id="KW-0964">Secreted</keyword>
<keyword evidence="6 12" id="KW-0732">Signal</keyword>
<proteinExistence type="predicted"/>
<evidence type="ECO:0000256" key="5">
    <source>
        <dbReference type="ARBA" id="ARBA00022723"/>
    </source>
</evidence>
<keyword evidence="8 14" id="KW-0862">Zinc</keyword>
<evidence type="ECO:0000256" key="7">
    <source>
        <dbReference type="ARBA" id="ARBA00022801"/>
    </source>
</evidence>
<feature type="binding site" evidence="14">
    <location>
        <position position="225"/>
    </location>
    <ligand>
        <name>Zn(2+)</name>
        <dbReference type="ChEBI" id="CHEBI:29105"/>
        <note>catalytic</note>
    </ligand>
</feature>
<dbReference type="InterPro" id="IPR000742">
    <property type="entry name" value="EGF"/>
</dbReference>
<dbReference type="GO" id="GO:0018996">
    <property type="term" value="P:molting cycle, collagen and cuticulin-based cuticle"/>
    <property type="evidence" value="ECO:0007669"/>
    <property type="project" value="InterPro"/>
</dbReference>